<dbReference type="EMBL" id="LQRA01000074">
    <property type="protein sequence ID" value="KZE75044.1"/>
    <property type="molecule type" value="Genomic_DNA"/>
</dbReference>
<dbReference type="GO" id="GO:0003677">
    <property type="term" value="F:DNA binding"/>
    <property type="evidence" value="ECO:0007669"/>
    <property type="project" value="UniProtKB-KW"/>
</dbReference>
<evidence type="ECO:0000259" key="1">
    <source>
        <dbReference type="PROSITE" id="PS50943"/>
    </source>
</evidence>
<organism evidence="2 3">
    <name type="scientific">Paenibacillus elgii</name>
    <dbReference type="NCBI Taxonomy" id="189691"/>
    <lineage>
        <taxon>Bacteria</taxon>
        <taxon>Bacillati</taxon>
        <taxon>Bacillota</taxon>
        <taxon>Bacilli</taxon>
        <taxon>Bacillales</taxon>
        <taxon>Paenibacillaceae</taxon>
        <taxon>Paenibacillus</taxon>
    </lineage>
</organism>
<accession>A0A165QHR9</accession>
<dbReference type="PROSITE" id="PS50943">
    <property type="entry name" value="HTH_CROC1"/>
    <property type="match status" value="1"/>
</dbReference>
<dbReference type="InterPro" id="IPR011990">
    <property type="entry name" value="TPR-like_helical_dom_sf"/>
</dbReference>
<dbReference type="Gene3D" id="1.25.40.10">
    <property type="entry name" value="Tetratricopeptide repeat domain"/>
    <property type="match status" value="1"/>
</dbReference>
<evidence type="ECO:0000313" key="3">
    <source>
        <dbReference type="Proteomes" id="UP000076563"/>
    </source>
</evidence>
<feature type="domain" description="HTH cro/C1-type" evidence="1">
    <location>
        <begin position="25"/>
        <end position="80"/>
    </location>
</feature>
<proteinExistence type="predicted"/>
<dbReference type="SUPFAM" id="SSF48452">
    <property type="entry name" value="TPR-like"/>
    <property type="match status" value="1"/>
</dbReference>
<reference evidence="3" key="1">
    <citation type="submission" date="2016-01" db="EMBL/GenBank/DDBJ databases">
        <title>Draft genome of Chromobacterium sp. F49.</title>
        <authorList>
            <person name="Hong K.W."/>
        </authorList>
    </citation>
    <scope>NUCLEOTIDE SEQUENCE [LARGE SCALE GENOMIC DNA]</scope>
    <source>
        <strain evidence="3">M63</strain>
    </source>
</reference>
<comment type="caution">
    <text evidence="2">The sequence shown here is derived from an EMBL/GenBank/DDBJ whole genome shotgun (WGS) entry which is preliminary data.</text>
</comment>
<dbReference type="Proteomes" id="UP000076563">
    <property type="component" value="Unassembled WGS sequence"/>
</dbReference>
<dbReference type="STRING" id="1007103.GCA_000213315_05878"/>
<protein>
    <submittedName>
        <fullName evidence="2">DNA-binding protein</fullName>
    </submittedName>
</protein>
<dbReference type="InterPro" id="IPR010982">
    <property type="entry name" value="Lambda_DNA-bd_dom_sf"/>
</dbReference>
<keyword evidence="2" id="KW-0238">DNA-binding</keyword>
<dbReference type="SMART" id="SM00530">
    <property type="entry name" value="HTH_XRE"/>
    <property type="match status" value="1"/>
</dbReference>
<dbReference type="AlphaFoldDB" id="A0A165QHR9"/>
<dbReference type="SUPFAM" id="SSF47413">
    <property type="entry name" value="lambda repressor-like DNA-binding domains"/>
    <property type="match status" value="1"/>
</dbReference>
<keyword evidence="3" id="KW-1185">Reference proteome</keyword>
<dbReference type="InterPro" id="IPR001387">
    <property type="entry name" value="Cro/C1-type_HTH"/>
</dbReference>
<sequence>MVIFLYIFRGGFFVRVVNRSLRWEIEAQMKLHKYNMHQLAELTGINQGNLSMALNGISRSMSINQLDALGKVFGKVPGWLYELYTEECISEEKVSRPRLTSYLVRCAEVGRNDCIDAVLPKILDNPKNVKVIFAAAEKLFNKGKQKESERFYELVVENVKDSFSEMLAISHYRLFTVTQGTDAEKNWKAVIRFDPFRNRLPDSYRLDALFQLARVCFSLKKWSEVEEYAGELVELSTVLCSDEEVAPKRHPVYYYGMGLLYKGLVLEMQGFYEQSKKYVHSYANLQWFEPLDESGQKEVEQFKIWGKANLYTLEVLSGNEGIINEYADYLASLNRLNDIVAGLIAIVSSANTYGFNVDHVLARFSGFIERFDIFNNHLILSDRHLQYRYHKAVYAFRNDRIEEGLDETLHCLSLAKDTKKYEDCFQCVTLFESYRDRASAQQLKKYRLAMGVRKEVHLE</sequence>
<dbReference type="Gene3D" id="1.10.260.40">
    <property type="entry name" value="lambda repressor-like DNA-binding domains"/>
    <property type="match status" value="1"/>
</dbReference>
<name>A0A165QHR9_9BACL</name>
<gene>
    <name evidence="2" type="ORF">AV654_27205</name>
</gene>
<evidence type="ECO:0000313" key="2">
    <source>
        <dbReference type="EMBL" id="KZE75044.1"/>
    </source>
</evidence>